<dbReference type="Proteomes" id="UP000823613">
    <property type="component" value="Unassembled WGS sequence"/>
</dbReference>
<dbReference type="GO" id="GO:0005829">
    <property type="term" value="C:cytosol"/>
    <property type="evidence" value="ECO:0007669"/>
    <property type="project" value="TreeGrafter"/>
</dbReference>
<proteinExistence type="predicted"/>
<comment type="caution">
    <text evidence="1">The sequence shown here is derived from an EMBL/GenBank/DDBJ whole genome shotgun (WGS) entry which is preliminary data.</text>
</comment>
<dbReference type="GO" id="GO:0008967">
    <property type="term" value="F:phosphoglycolate phosphatase activity"/>
    <property type="evidence" value="ECO:0007669"/>
    <property type="project" value="TreeGrafter"/>
</dbReference>
<dbReference type="InterPro" id="IPR006439">
    <property type="entry name" value="HAD-SF_hydro_IA"/>
</dbReference>
<dbReference type="GO" id="GO:0006281">
    <property type="term" value="P:DNA repair"/>
    <property type="evidence" value="ECO:0007669"/>
    <property type="project" value="TreeGrafter"/>
</dbReference>
<evidence type="ECO:0000313" key="2">
    <source>
        <dbReference type="Proteomes" id="UP000823613"/>
    </source>
</evidence>
<dbReference type="SUPFAM" id="SSF56784">
    <property type="entry name" value="HAD-like"/>
    <property type="match status" value="1"/>
</dbReference>
<dbReference type="InterPro" id="IPR023214">
    <property type="entry name" value="HAD_sf"/>
</dbReference>
<organism evidence="1 2">
    <name type="scientific">Candidatus Onthovivens merdipullorum</name>
    <dbReference type="NCBI Taxonomy" id="2840889"/>
    <lineage>
        <taxon>Bacteria</taxon>
        <taxon>Bacillati</taxon>
        <taxon>Bacillota</taxon>
        <taxon>Bacilli</taxon>
        <taxon>Bacillales</taxon>
        <taxon>Candidatus Onthovivens</taxon>
    </lineage>
</organism>
<dbReference type="AlphaFoldDB" id="A0A9D9DJS1"/>
<evidence type="ECO:0000313" key="1">
    <source>
        <dbReference type="EMBL" id="MBO8428068.1"/>
    </source>
</evidence>
<name>A0A9D9DJS1_9BACL</name>
<dbReference type="PANTHER" id="PTHR43434:SF1">
    <property type="entry name" value="PHOSPHOGLYCOLATE PHOSPHATASE"/>
    <property type="match status" value="1"/>
</dbReference>
<dbReference type="Pfam" id="PF13419">
    <property type="entry name" value="HAD_2"/>
    <property type="match status" value="1"/>
</dbReference>
<dbReference type="PANTHER" id="PTHR43434">
    <property type="entry name" value="PHOSPHOGLYCOLATE PHOSPHATASE"/>
    <property type="match status" value="1"/>
</dbReference>
<protein>
    <submittedName>
        <fullName evidence="1">HAD family hydrolase</fullName>
    </submittedName>
</protein>
<reference evidence="1" key="2">
    <citation type="journal article" date="2021" name="PeerJ">
        <title>Extensive microbial diversity within the chicken gut microbiome revealed by metagenomics and culture.</title>
        <authorList>
            <person name="Gilroy R."/>
            <person name="Ravi A."/>
            <person name="Getino M."/>
            <person name="Pursley I."/>
            <person name="Horton D.L."/>
            <person name="Alikhan N.F."/>
            <person name="Baker D."/>
            <person name="Gharbi K."/>
            <person name="Hall N."/>
            <person name="Watson M."/>
            <person name="Adriaenssens E.M."/>
            <person name="Foster-Nyarko E."/>
            <person name="Jarju S."/>
            <person name="Secka A."/>
            <person name="Antonio M."/>
            <person name="Oren A."/>
            <person name="Chaudhuri R.R."/>
            <person name="La Ragione R."/>
            <person name="Hildebrand F."/>
            <person name="Pallen M.J."/>
        </authorList>
    </citation>
    <scope>NUCLEOTIDE SEQUENCE</scope>
    <source>
        <strain evidence="1">11159</strain>
    </source>
</reference>
<keyword evidence="1" id="KW-0378">Hydrolase</keyword>
<dbReference type="NCBIfam" id="TIGR01549">
    <property type="entry name" value="HAD-SF-IA-v1"/>
    <property type="match status" value="1"/>
</dbReference>
<dbReference type="Gene3D" id="1.10.150.240">
    <property type="entry name" value="Putative phosphatase, domain 2"/>
    <property type="match status" value="1"/>
</dbReference>
<dbReference type="SFLD" id="SFLDG01129">
    <property type="entry name" value="C1.5:_HAD__Beta-PGM__Phosphata"/>
    <property type="match status" value="1"/>
</dbReference>
<accession>A0A9D9DJS1</accession>
<dbReference type="SFLD" id="SFLDS00003">
    <property type="entry name" value="Haloacid_Dehalogenase"/>
    <property type="match status" value="1"/>
</dbReference>
<dbReference type="InterPro" id="IPR036412">
    <property type="entry name" value="HAD-like_sf"/>
</dbReference>
<dbReference type="InterPro" id="IPR050155">
    <property type="entry name" value="HAD-like_hydrolase_sf"/>
</dbReference>
<dbReference type="InterPro" id="IPR023198">
    <property type="entry name" value="PGP-like_dom2"/>
</dbReference>
<dbReference type="InterPro" id="IPR041492">
    <property type="entry name" value="HAD_2"/>
</dbReference>
<dbReference type="EMBL" id="JADIMY010000117">
    <property type="protein sequence ID" value="MBO8428068.1"/>
    <property type="molecule type" value="Genomic_DNA"/>
</dbReference>
<gene>
    <name evidence="1" type="ORF">IAC58_05965</name>
</gene>
<sequence>MKHFVVFDLDGTLIDTLNGLTKTSNDFLLKFNYPYHYTKEEVKNFIGNGAKKLFLSIIKKTEFDENSEKEYQDFLKLYEKDQYNSEPFLNVIETLKRLKSQDKKLIIYSNKPNHILQKLISSKLSMINFDYIQGQDDNYPPKPDVQLLKLILNKLELVPINGLYVGDSYTDFLTSINIKMDMCFCEYGYAKKEDLDKIICNHITNFAEILNYIK</sequence>
<reference evidence="1" key="1">
    <citation type="submission" date="2020-10" db="EMBL/GenBank/DDBJ databases">
        <authorList>
            <person name="Gilroy R."/>
        </authorList>
    </citation>
    <scope>NUCLEOTIDE SEQUENCE</scope>
    <source>
        <strain evidence="1">11159</strain>
    </source>
</reference>
<dbReference type="Gene3D" id="3.40.50.1000">
    <property type="entry name" value="HAD superfamily/HAD-like"/>
    <property type="match status" value="1"/>
</dbReference>